<protein>
    <recommendedName>
        <fullName evidence="6">SMODS and SLOG-associating 2TM effector domain-containing protein</fullName>
    </recommendedName>
</protein>
<name>A0AAW4BND5_VIBAN</name>
<accession>A0AAW4BND5</accession>
<evidence type="ECO:0000313" key="5">
    <source>
        <dbReference type="Proteomes" id="UP000786185"/>
    </source>
</evidence>
<keyword evidence="4" id="KW-1185">Reference proteome</keyword>
<reference evidence="3 4" key="1">
    <citation type="journal article" date="2021" name="PeerJ">
        <title>Analysis of 44 Vibrio anguillarum genomes reveals high genetic diversity.</title>
        <authorList>
            <person name="Hansen M.J."/>
            <person name="Dalsgaard I."/>
        </authorList>
    </citation>
    <scope>NUCLEOTIDE SEQUENCE</scope>
    <source>
        <strain evidence="2 4">040915-1/1B</strain>
        <strain evidence="3">850617-1/1</strain>
    </source>
</reference>
<feature type="transmembrane region" description="Helical" evidence="1">
    <location>
        <begin position="31"/>
        <end position="61"/>
    </location>
</feature>
<organism evidence="3 5">
    <name type="scientific">Vibrio anguillarum</name>
    <name type="common">Listonella anguillarum</name>
    <dbReference type="NCBI Taxonomy" id="55601"/>
    <lineage>
        <taxon>Bacteria</taxon>
        <taxon>Pseudomonadati</taxon>
        <taxon>Pseudomonadota</taxon>
        <taxon>Gammaproteobacteria</taxon>
        <taxon>Vibrionales</taxon>
        <taxon>Vibrionaceae</taxon>
        <taxon>Vibrio</taxon>
    </lineage>
</organism>
<dbReference type="EMBL" id="SCLC01001787">
    <property type="protein sequence ID" value="MBF4438188.1"/>
    <property type="molecule type" value="Genomic_DNA"/>
</dbReference>
<keyword evidence="1" id="KW-0472">Membrane</keyword>
<dbReference type="AlphaFoldDB" id="A0AAW4BND5"/>
<comment type="caution">
    <text evidence="3">The sequence shown here is derived from an EMBL/GenBank/DDBJ whole genome shotgun (WGS) entry which is preliminary data.</text>
</comment>
<keyword evidence="1" id="KW-1133">Transmembrane helix</keyword>
<sequence>MSDEIRREFIVRIEDLRVHISNRYNVLNLEAIWLFVATLGCWSVNQPIIQLMAILLVFVFFSSKIFKDKKYESTFTQHLKEIRADIEASVLEGDVEKARLHELDEIEKNLLSIRSIYKSTPMFLLGYGFWALSLFTFGYRMFFVTVA</sequence>
<dbReference type="Proteomes" id="UP000786185">
    <property type="component" value="Unassembled WGS sequence"/>
</dbReference>
<gene>
    <name evidence="2" type="ORF">EAY46_21085</name>
    <name evidence="3" type="ORF">ERJ77_27635</name>
</gene>
<dbReference type="EMBL" id="RDPI01000171">
    <property type="protein sequence ID" value="MBF4375504.1"/>
    <property type="molecule type" value="Genomic_DNA"/>
</dbReference>
<evidence type="ECO:0008006" key="6">
    <source>
        <dbReference type="Google" id="ProtNLM"/>
    </source>
</evidence>
<evidence type="ECO:0000313" key="3">
    <source>
        <dbReference type="EMBL" id="MBF4438188.1"/>
    </source>
</evidence>
<proteinExistence type="predicted"/>
<keyword evidence="1" id="KW-0812">Transmembrane</keyword>
<evidence type="ECO:0000313" key="4">
    <source>
        <dbReference type="Proteomes" id="UP000726136"/>
    </source>
</evidence>
<evidence type="ECO:0000256" key="1">
    <source>
        <dbReference type="SAM" id="Phobius"/>
    </source>
</evidence>
<feature type="transmembrane region" description="Helical" evidence="1">
    <location>
        <begin position="122"/>
        <end position="142"/>
    </location>
</feature>
<dbReference type="RefSeq" id="WP_088733231.1">
    <property type="nucleotide sequence ID" value="NZ_CP022104.1"/>
</dbReference>
<dbReference type="Proteomes" id="UP000726136">
    <property type="component" value="Unassembled WGS sequence"/>
</dbReference>
<evidence type="ECO:0000313" key="2">
    <source>
        <dbReference type="EMBL" id="MBF4375504.1"/>
    </source>
</evidence>